<proteinExistence type="predicted"/>
<name>A0ACC3BTQ5_PYRYE</name>
<dbReference type="EMBL" id="CM020618">
    <property type="protein sequence ID" value="KAK1861265.1"/>
    <property type="molecule type" value="Genomic_DNA"/>
</dbReference>
<evidence type="ECO:0000313" key="1">
    <source>
        <dbReference type="EMBL" id="KAK1861265.1"/>
    </source>
</evidence>
<sequence length="353" mass="35879">MDATLTDGMAIRTLARVLVAAAKIGDNICVEPHTRSVRLRALASNKSSAVEFTLESSFFDSYLLLSPPMPPPVAGADVSPLGTPATPTATPQRPVAPSASLPQAVVVAAKLLLPIFRTPATIERLTLALPSDSPRLSIHIAGVAGVAKSFSLPAIVGDLLRPVVSRSDKACRLQCRSALLTTVLSNFHTRLEEVTLAASVGGLRLSSYLNEVGSAAPSPAPAGAPAVAGGGARRRRGSAAGAGGSGSAGGVGGATAGAALMLLRTELSAPAREFEAFVVPPGDGETVLTLPLKPFRTAVEWAEHFPDAPLGIFFDGPGVPVVMDVAAAGLGAGGEGAEEDEDEVWDVTPPPSP</sequence>
<comment type="caution">
    <text evidence="1">The sequence shown here is derived from an EMBL/GenBank/DDBJ whole genome shotgun (WGS) entry which is preliminary data.</text>
</comment>
<reference evidence="1" key="1">
    <citation type="submission" date="2019-11" db="EMBL/GenBank/DDBJ databases">
        <title>Nori genome reveals adaptations in red seaweeds to the harsh intertidal environment.</title>
        <authorList>
            <person name="Wang D."/>
            <person name="Mao Y."/>
        </authorList>
    </citation>
    <scope>NUCLEOTIDE SEQUENCE</scope>
    <source>
        <tissue evidence="1">Gametophyte</tissue>
    </source>
</reference>
<organism evidence="1 2">
    <name type="scientific">Pyropia yezoensis</name>
    <name type="common">Susabi-nori</name>
    <name type="synonym">Porphyra yezoensis</name>
    <dbReference type="NCBI Taxonomy" id="2788"/>
    <lineage>
        <taxon>Eukaryota</taxon>
        <taxon>Rhodophyta</taxon>
        <taxon>Bangiophyceae</taxon>
        <taxon>Bangiales</taxon>
        <taxon>Bangiaceae</taxon>
        <taxon>Pyropia</taxon>
    </lineage>
</organism>
<dbReference type="Proteomes" id="UP000798662">
    <property type="component" value="Chromosome 1"/>
</dbReference>
<protein>
    <submittedName>
        <fullName evidence="1">Uncharacterized protein</fullName>
    </submittedName>
</protein>
<keyword evidence="2" id="KW-1185">Reference proteome</keyword>
<evidence type="ECO:0000313" key="2">
    <source>
        <dbReference type="Proteomes" id="UP000798662"/>
    </source>
</evidence>
<gene>
    <name evidence="1" type="ORF">I4F81_003849</name>
</gene>
<accession>A0ACC3BTQ5</accession>